<comment type="subcellular location">
    <subcellularLocation>
        <location evidence="1">Cell membrane</location>
        <topology evidence="1">Peripheral membrane protein</topology>
        <orientation evidence="1">Cytoplasmic side</orientation>
    </subcellularLocation>
</comment>
<evidence type="ECO:0000256" key="6">
    <source>
        <dbReference type="ARBA" id="ARBA00023136"/>
    </source>
</evidence>
<dbReference type="PRINTS" id="PR00956">
    <property type="entry name" value="FLGMOTORFLIN"/>
</dbReference>
<dbReference type="SUPFAM" id="SSF101801">
    <property type="entry name" value="Surface presentation of antigens (SPOA)"/>
    <property type="match status" value="1"/>
</dbReference>
<dbReference type="PANTHER" id="PTHR43484">
    <property type="match status" value="1"/>
</dbReference>
<evidence type="ECO:0000313" key="8">
    <source>
        <dbReference type="EMBL" id="MDG5752887.1"/>
    </source>
</evidence>
<keyword evidence="4" id="KW-0145">Chemotaxis</keyword>
<gene>
    <name evidence="8" type="ORF">P6P90_02580</name>
</gene>
<evidence type="ECO:0000313" key="9">
    <source>
        <dbReference type="Proteomes" id="UP001218246"/>
    </source>
</evidence>
<dbReference type="NCBIfam" id="NF005276">
    <property type="entry name" value="PRK06788.1"/>
    <property type="match status" value="1"/>
</dbReference>
<dbReference type="InterPro" id="IPR001172">
    <property type="entry name" value="FliN_T3SS_HrcQb"/>
</dbReference>
<keyword evidence="8" id="KW-0966">Cell projection</keyword>
<sequence length="101" mass="11160">MKHQIAKVELMDLQQQEMVHADPQPICNVADIAVELSVRLGKTNVTIGDVRQLKVGDLLPVIKESGHKVDVYLGEKKVGIGEAVLLDDKFGIIISEMKRSK</sequence>
<dbReference type="Gene3D" id="2.30.330.10">
    <property type="entry name" value="SpoA-like"/>
    <property type="match status" value="1"/>
</dbReference>
<dbReference type="RefSeq" id="WP_124563982.1">
    <property type="nucleotide sequence ID" value="NZ_JARRRY010000001.1"/>
</dbReference>
<protein>
    <submittedName>
        <fullName evidence="8">FliM/FliN family flagellar motor switch protein</fullName>
    </submittedName>
</protein>
<dbReference type="EMBL" id="JARULN010000001">
    <property type="protein sequence ID" value="MDG5752887.1"/>
    <property type="molecule type" value="Genomic_DNA"/>
</dbReference>
<evidence type="ECO:0000256" key="4">
    <source>
        <dbReference type="ARBA" id="ARBA00022500"/>
    </source>
</evidence>
<evidence type="ECO:0000256" key="2">
    <source>
        <dbReference type="ARBA" id="ARBA00009226"/>
    </source>
</evidence>
<keyword evidence="8" id="KW-0282">Flagellum</keyword>
<comment type="caution">
    <text evidence="8">The sequence shown here is derived from an EMBL/GenBank/DDBJ whole genome shotgun (WGS) entry which is preliminary data.</text>
</comment>
<feature type="domain" description="Flagellar motor switch protein FliN-like C-terminal" evidence="7">
    <location>
        <begin position="29"/>
        <end position="97"/>
    </location>
</feature>
<keyword evidence="5" id="KW-0283">Flagellar rotation</keyword>
<dbReference type="InterPro" id="IPR036429">
    <property type="entry name" value="SpoA-like_sf"/>
</dbReference>
<name>A0ABT6H1N7_9BACI</name>
<keyword evidence="3" id="KW-1003">Cell membrane</keyword>
<evidence type="ECO:0000259" key="7">
    <source>
        <dbReference type="Pfam" id="PF01052"/>
    </source>
</evidence>
<comment type="similarity">
    <text evidence="2">Belongs to the FliN/MopA/SpaO family.</text>
</comment>
<keyword evidence="6" id="KW-0472">Membrane</keyword>
<accession>A0ABT6H1N7</accession>
<evidence type="ECO:0000256" key="3">
    <source>
        <dbReference type="ARBA" id="ARBA00022475"/>
    </source>
</evidence>
<reference evidence="8 9" key="1">
    <citation type="submission" date="2023-04" db="EMBL/GenBank/DDBJ databases">
        <title>Ectobacillus antri isolated from activated sludge.</title>
        <authorList>
            <person name="Yan P."/>
            <person name="Liu X."/>
        </authorList>
    </citation>
    <scope>NUCLEOTIDE SEQUENCE [LARGE SCALE GENOMIC DNA]</scope>
    <source>
        <strain evidence="8 9">C18H</strain>
    </source>
</reference>
<dbReference type="PANTHER" id="PTHR43484:SF1">
    <property type="entry name" value="FLAGELLAR MOTOR SWITCH PROTEIN FLIN"/>
    <property type="match status" value="1"/>
</dbReference>
<dbReference type="Proteomes" id="UP001218246">
    <property type="component" value="Unassembled WGS sequence"/>
</dbReference>
<evidence type="ECO:0000256" key="1">
    <source>
        <dbReference type="ARBA" id="ARBA00004413"/>
    </source>
</evidence>
<dbReference type="InterPro" id="IPR001543">
    <property type="entry name" value="FliN-like_C"/>
</dbReference>
<dbReference type="Pfam" id="PF01052">
    <property type="entry name" value="FliMN_C"/>
    <property type="match status" value="1"/>
</dbReference>
<evidence type="ECO:0000256" key="5">
    <source>
        <dbReference type="ARBA" id="ARBA00022779"/>
    </source>
</evidence>
<organism evidence="8 9">
    <name type="scientific">Ectobacillus antri</name>
    <dbReference type="NCBI Taxonomy" id="2486280"/>
    <lineage>
        <taxon>Bacteria</taxon>
        <taxon>Bacillati</taxon>
        <taxon>Bacillota</taxon>
        <taxon>Bacilli</taxon>
        <taxon>Bacillales</taxon>
        <taxon>Bacillaceae</taxon>
        <taxon>Ectobacillus</taxon>
    </lineage>
</organism>
<keyword evidence="8" id="KW-0969">Cilium</keyword>
<keyword evidence="9" id="KW-1185">Reference proteome</keyword>
<dbReference type="InterPro" id="IPR051469">
    <property type="entry name" value="FliN/MopA/SpaO"/>
</dbReference>
<proteinExistence type="inferred from homology"/>